<dbReference type="Gene3D" id="1.10.150.130">
    <property type="match status" value="1"/>
</dbReference>
<dbReference type="Pfam" id="PF14659">
    <property type="entry name" value="Phage_int_SAM_3"/>
    <property type="match status" value="1"/>
</dbReference>
<accession>A0A5D6WHI5</accession>
<gene>
    <name evidence="8" type="ORF">FZ041_11050</name>
</gene>
<dbReference type="GO" id="GO:0015074">
    <property type="term" value="P:DNA integration"/>
    <property type="evidence" value="ECO:0007669"/>
    <property type="project" value="UniProtKB-KW"/>
</dbReference>
<sequence length="422" mass="49093">MEVSTMEGSVINRGGNTWELRVSCGYCNGRQKRKTKRIVATSKRAAKQALDKFYYEIIQRDEENNVDMTFGDFAQIWNEKHNANLALTTRITHLQILNDRILDVFKGVPLAKITTQDILDFMDGLQRIRIKDRKRHSDKMVPLSATTIHKHYKLLNHILSKAVEWHMLRKNPCDDIPSRLKPKPDYHQHPIWEEDDLQRFLTILEYLPDTAINVKHKAMFYLALSSGARREEFSALTWEDVDWKNNAISINKAYKYINSKNAEISETKTRESNRVVYVDDYVMELLRKHREMQIEYLLEHRLGNEHGYVFLASKLRNGKVCPVTPNCLYIWLKGMCKKHNLPHITVHSLRHMAATYALNNGATLTTVKAMLGHTDIRTTAIYLHSLDKQRRETASILSKCFKSMRINKHGMNHMVMDNGISS</sequence>
<dbReference type="GO" id="GO:0006310">
    <property type="term" value="P:DNA recombination"/>
    <property type="evidence" value="ECO:0007669"/>
    <property type="project" value="UniProtKB-KW"/>
</dbReference>
<comment type="caution">
    <text evidence="8">The sequence shown here is derived from an EMBL/GenBank/DDBJ whole genome shotgun (WGS) entry which is preliminary data.</text>
</comment>
<reference evidence="8 9" key="1">
    <citation type="submission" date="2019-08" db="EMBL/GenBank/DDBJ databases">
        <title>Selenomonas sp. mPRGC5 and Selenomonas sp. mPRGC8 isolated from ruminal fluid of dairy goat (Capra hircus).</title>
        <authorList>
            <person name="Poothong S."/>
            <person name="Nuengjamnong C."/>
            <person name="Tanasupawat S."/>
        </authorList>
    </citation>
    <scope>NUCLEOTIDE SEQUENCE [LARGE SCALE GENOMIC DNA]</scope>
    <source>
        <strain evidence="9">mPRGC8</strain>
    </source>
</reference>
<proteinExistence type="inferred from homology"/>
<keyword evidence="9" id="KW-1185">Reference proteome</keyword>
<keyword evidence="2" id="KW-0229">DNA integration</keyword>
<evidence type="ECO:0000259" key="6">
    <source>
        <dbReference type="PROSITE" id="PS51898"/>
    </source>
</evidence>
<organism evidence="8 9">
    <name type="scientific">Selenomonas caprae</name>
    <dbReference type="NCBI Taxonomy" id="2606905"/>
    <lineage>
        <taxon>Bacteria</taxon>
        <taxon>Bacillati</taxon>
        <taxon>Bacillota</taxon>
        <taxon>Negativicutes</taxon>
        <taxon>Selenomonadales</taxon>
        <taxon>Selenomonadaceae</taxon>
        <taxon>Selenomonas</taxon>
    </lineage>
</organism>
<keyword evidence="4" id="KW-0233">DNA recombination</keyword>
<name>A0A5D6WHI5_9FIRM</name>
<protein>
    <submittedName>
        <fullName evidence="8">Site-specific integrase</fullName>
    </submittedName>
</protein>
<dbReference type="InterPro" id="IPR050090">
    <property type="entry name" value="Tyrosine_recombinase_XerCD"/>
</dbReference>
<dbReference type="SUPFAM" id="SSF56349">
    <property type="entry name" value="DNA breaking-rejoining enzymes"/>
    <property type="match status" value="1"/>
</dbReference>
<dbReference type="AlphaFoldDB" id="A0A5D6WHI5"/>
<evidence type="ECO:0000256" key="4">
    <source>
        <dbReference type="ARBA" id="ARBA00023172"/>
    </source>
</evidence>
<dbReference type="PROSITE" id="PS51900">
    <property type="entry name" value="CB"/>
    <property type="match status" value="1"/>
</dbReference>
<feature type="domain" description="Core-binding (CB)" evidence="7">
    <location>
        <begin position="68"/>
        <end position="163"/>
    </location>
</feature>
<evidence type="ECO:0000313" key="9">
    <source>
        <dbReference type="Proteomes" id="UP000322783"/>
    </source>
</evidence>
<dbReference type="InterPro" id="IPR011010">
    <property type="entry name" value="DNA_brk_join_enz"/>
</dbReference>
<evidence type="ECO:0000256" key="2">
    <source>
        <dbReference type="ARBA" id="ARBA00022908"/>
    </source>
</evidence>
<evidence type="ECO:0000256" key="1">
    <source>
        <dbReference type="ARBA" id="ARBA00008857"/>
    </source>
</evidence>
<evidence type="ECO:0000256" key="5">
    <source>
        <dbReference type="PROSITE-ProRule" id="PRU01248"/>
    </source>
</evidence>
<dbReference type="Gene3D" id="1.10.443.10">
    <property type="entry name" value="Intergrase catalytic core"/>
    <property type="match status" value="1"/>
</dbReference>
<dbReference type="InterPro" id="IPR013762">
    <property type="entry name" value="Integrase-like_cat_sf"/>
</dbReference>
<dbReference type="CDD" id="cd01189">
    <property type="entry name" value="INT_ICEBs1_C_like"/>
    <property type="match status" value="1"/>
</dbReference>
<comment type="similarity">
    <text evidence="1">Belongs to the 'phage' integrase family.</text>
</comment>
<feature type="domain" description="Tyr recombinase" evidence="6">
    <location>
        <begin position="187"/>
        <end position="395"/>
    </location>
</feature>
<dbReference type="GO" id="GO:0003677">
    <property type="term" value="F:DNA binding"/>
    <property type="evidence" value="ECO:0007669"/>
    <property type="project" value="UniProtKB-UniRule"/>
</dbReference>
<dbReference type="PROSITE" id="PS51898">
    <property type="entry name" value="TYR_RECOMBINASE"/>
    <property type="match status" value="1"/>
</dbReference>
<dbReference type="InterPro" id="IPR044068">
    <property type="entry name" value="CB"/>
</dbReference>
<dbReference type="InterPro" id="IPR010998">
    <property type="entry name" value="Integrase_recombinase_N"/>
</dbReference>
<dbReference type="EMBL" id="VTOZ01000025">
    <property type="protein sequence ID" value="TYZ27533.1"/>
    <property type="molecule type" value="Genomic_DNA"/>
</dbReference>
<evidence type="ECO:0000259" key="7">
    <source>
        <dbReference type="PROSITE" id="PS51900"/>
    </source>
</evidence>
<evidence type="ECO:0000256" key="3">
    <source>
        <dbReference type="ARBA" id="ARBA00023125"/>
    </source>
</evidence>
<dbReference type="Proteomes" id="UP000322783">
    <property type="component" value="Unassembled WGS sequence"/>
</dbReference>
<keyword evidence="3 5" id="KW-0238">DNA-binding</keyword>
<dbReference type="Pfam" id="PF00589">
    <property type="entry name" value="Phage_integrase"/>
    <property type="match status" value="1"/>
</dbReference>
<dbReference type="InterPro" id="IPR004107">
    <property type="entry name" value="Integrase_SAM-like_N"/>
</dbReference>
<evidence type="ECO:0000313" key="8">
    <source>
        <dbReference type="EMBL" id="TYZ27533.1"/>
    </source>
</evidence>
<dbReference type="PANTHER" id="PTHR30349:SF64">
    <property type="entry name" value="PROPHAGE INTEGRASE INTD-RELATED"/>
    <property type="match status" value="1"/>
</dbReference>
<dbReference type="PANTHER" id="PTHR30349">
    <property type="entry name" value="PHAGE INTEGRASE-RELATED"/>
    <property type="match status" value="1"/>
</dbReference>
<dbReference type="InterPro" id="IPR002104">
    <property type="entry name" value="Integrase_catalytic"/>
</dbReference>